<dbReference type="AlphaFoldDB" id="A0A0K0D546"/>
<name>A0A0K0D546_ANGCA</name>
<dbReference type="WBParaSite" id="ACAC_0000519101-mRNA-1">
    <property type="protein sequence ID" value="ACAC_0000519101-mRNA-1"/>
    <property type="gene ID" value="ACAC_0000519101"/>
</dbReference>
<reference evidence="2" key="2">
    <citation type="submission" date="2017-02" db="UniProtKB">
        <authorList>
            <consortium name="WormBaseParasite"/>
        </authorList>
    </citation>
    <scope>IDENTIFICATION</scope>
</reference>
<evidence type="ECO:0000313" key="1">
    <source>
        <dbReference type="Proteomes" id="UP000035642"/>
    </source>
</evidence>
<keyword evidence="1" id="KW-1185">Reference proteome</keyword>
<sequence>MALLKECLNCSIFRWSGKYYAQMRGLAMGQRLAPTLAIAFLSRIEAPVIDPRPLLYCRVSVAELRADTALARLVASGRSLLPLNEKECIRLRIRCLKRAKALKMINVQNSLALLCALSKKL</sequence>
<accession>A0A0K0D546</accession>
<protein>
    <submittedName>
        <fullName evidence="2">Reverse transcriptase domain-containing protein</fullName>
    </submittedName>
</protein>
<dbReference type="Proteomes" id="UP000035642">
    <property type="component" value="Unassembled WGS sequence"/>
</dbReference>
<proteinExistence type="predicted"/>
<organism evidence="1 2">
    <name type="scientific">Angiostrongylus cantonensis</name>
    <name type="common">Rat lungworm</name>
    <dbReference type="NCBI Taxonomy" id="6313"/>
    <lineage>
        <taxon>Eukaryota</taxon>
        <taxon>Metazoa</taxon>
        <taxon>Ecdysozoa</taxon>
        <taxon>Nematoda</taxon>
        <taxon>Chromadorea</taxon>
        <taxon>Rhabditida</taxon>
        <taxon>Rhabditina</taxon>
        <taxon>Rhabditomorpha</taxon>
        <taxon>Strongyloidea</taxon>
        <taxon>Metastrongylidae</taxon>
        <taxon>Angiostrongylus</taxon>
    </lineage>
</organism>
<reference evidence="1" key="1">
    <citation type="submission" date="2012-09" db="EMBL/GenBank/DDBJ databases">
        <authorList>
            <person name="Martin A.A."/>
        </authorList>
    </citation>
    <scope>NUCLEOTIDE SEQUENCE</scope>
</reference>
<evidence type="ECO:0000313" key="2">
    <source>
        <dbReference type="WBParaSite" id="ACAC_0000519101-mRNA-1"/>
    </source>
</evidence>